<sequence length="143" mass="16623">RVPNFWSDGFNFFPIKELLEFFHKNGWKTVRWVGDVDCKECFHRDECRFCGTDNMEGTSTSDKYYKQEKMSLIDKILLLKVLSEAAEKGVVLNDKTLNYIVMMCQANGAPFSYHFQITKDKRIISISNKSIYDIVKNIEGGDE</sequence>
<dbReference type="EMBL" id="BARU01024997">
    <property type="protein sequence ID" value="GAH55765.1"/>
    <property type="molecule type" value="Genomic_DNA"/>
</dbReference>
<dbReference type="AlphaFoldDB" id="X1HFB5"/>
<name>X1HFB5_9ZZZZ</name>
<comment type="caution">
    <text evidence="1">The sequence shown here is derived from an EMBL/GenBank/DDBJ whole genome shotgun (WGS) entry which is preliminary data.</text>
</comment>
<organism evidence="1">
    <name type="scientific">marine sediment metagenome</name>
    <dbReference type="NCBI Taxonomy" id="412755"/>
    <lineage>
        <taxon>unclassified sequences</taxon>
        <taxon>metagenomes</taxon>
        <taxon>ecological metagenomes</taxon>
    </lineage>
</organism>
<feature type="non-terminal residue" evidence="1">
    <location>
        <position position="1"/>
    </location>
</feature>
<reference evidence="1" key="1">
    <citation type="journal article" date="2014" name="Front. Microbiol.">
        <title>High frequency of phylogenetically diverse reductive dehalogenase-homologous genes in deep subseafloor sedimentary metagenomes.</title>
        <authorList>
            <person name="Kawai M."/>
            <person name="Futagami T."/>
            <person name="Toyoda A."/>
            <person name="Takaki Y."/>
            <person name="Nishi S."/>
            <person name="Hori S."/>
            <person name="Arai W."/>
            <person name="Tsubouchi T."/>
            <person name="Morono Y."/>
            <person name="Uchiyama I."/>
            <person name="Ito T."/>
            <person name="Fujiyama A."/>
            <person name="Inagaki F."/>
            <person name="Takami H."/>
        </authorList>
    </citation>
    <scope>NUCLEOTIDE SEQUENCE</scope>
    <source>
        <strain evidence="1">Expedition CK06-06</strain>
    </source>
</reference>
<protein>
    <submittedName>
        <fullName evidence="1">Uncharacterized protein</fullName>
    </submittedName>
</protein>
<proteinExistence type="predicted"/>
<accession>X1HFB5</accession>
<gene>
    <name evidence="1" type="ORF">S03H2_40328</name>
</gene>
<evidence type="ECO:0000313" key="1">
    <source>
        <dbReference type="EMBL" id="GAH55765.1"/>
    </source>
</evidence>